<dbReference type="GO" id="GO:0006004">
    <property type="term" value="P:fucose metabolic process"/>
    <property type="evidence" value="ECO:0007669"/>
    <property type="project" value="UniProtKB-KW"/>
</dbReference>
<evidence type="ECO:0000256" key="3">
    <source>
        <dbReference type="ARBA" id="ARBA00007737"/>
    </source>
</evidence>
<evidence type="ECO:0000256" key="10">
    <source>
        <dbReference type="ARBA" id="ARBA00023180"/>
    </source>
</evidence>
<keyword evidence="4" id="KW-0328">Glycosyltransferase</keyword>
<dbReference type="InterPro" id="IPR019378">
    <property type="entry name" value="GDP-Fuc_O-FucTrfase"/>
</dbReference>
<keyword evidence="9 14" id="KW-0472">Membrane</keyword>
<dbReference type="GO" id="GO:0016757">
    <property type="term" value="F:glycosyltransferase activity"/>
    <property type="evidence" value="ECO:0007669"/>
    <property type="project" value="UniProtKB-KW"/>
</dbReference>
<keyword evidence="6 14" id="KW-0812">Transmembrane</keyword>
<evidence type="ECO:0000256" key="9">
    <source>
        <dbReference type="ARBA" id="ARBA00023136"/>
    </source>
</evidence>
<dbReference type="GO" id="GO:0005737">
    <property type="term" value="C:cytoplasm"/>
    <property type="evidence" value="ECO:0007669"/>
    <property type="project" value="TreeGrafter"/>
</dbReference>
<feature type="non-terminal residue" evidence="15">
    <location>
        <position position="178"/>
    </location>
</feature>
<evidence type="ECO:0000256" key="6">
    <source>
        <dbReference type="ARBA" id="ARBA00022692"/>
    </source>
</evidence>
<keyword evidence="11" id="KW-0294">Fucose metabolism</keyword>
<reference evidence="15" key="1">
    <citation type="submission" date="2015-07" db="EMBL/GenBank/DDBJ databases">
        <title>Transcriptome Assembly of Anthurium amnicola.</title>
        <authorList>
            <person name="Suzuki J."/>
        </authorList>
    </citation>
    <scope>NUCLEOTIDE SEQUENCE</scope>
</reference>
<name>A0A1D1ZCF5_9ARAE</name>
<keyword evidence="7" id="KW-0735">Signal-anchor</keyword>
<evidence type="ECO:0000256" key="4">
    <source>
        <dbReference type="ARBA" id="ARBA00022676"/>
    </source>
</evidence>
<evidence type="ECO:0000256" key="13">
    <source>
        <dbReference type="ARBA" id="ARBA00030350"/>
    </source>
</evidence>
<keyword evidence="10" id="KW-0325">Glycoprotein</keyword>
<evidence type="ECO:0000256" key="5">
    <source>
        <dbReference type="ARBA" id="ARBA00022679"/>
    </source>
</evidence>
<gene>
    <name evidence="15" type="primary">At1g04910_48</name>
    <name evidence="15" type="ORF">g.52335</name>
</gene>
<evidence type="ECO:0000256" key="14">
    <source>
        <dbReference type="SAM" id="Phobius"/>
    </source>
</evidence>
<dbReference type="PANTHER" id="PTHR31741">
    <property type="entry name" value="OS02G0726500 PROTEIN-RELATED"/>
    <property type="match status" value="1"/>
</dbReference>
<keyword evidence="8 14" id="KW-1133">Transmembrane helix</keyword>
<proteinExistence type="inferred from homology"/>
<keyword evidence="12" id="KW-0119">Carbohydrate metabolism</keyword>
<evidence type="ECO:0000256" key="2">
    <source>
        <dbReference type="ARBA" id="ARBA00004881"/>
    </source>
</evidence>
<keyword evidence="5" id="KW-0808">Transferase</keyword>
<feature type="transmembrane region" description="Helical" evidence="14">
    <location>
        <begin position="35"/>
        <end position="59"/>
    </location>
</feature>
<dbReference type="EMBL" id="GDJX01003372">
    <property type="protein sequence ID" value="JAT64564.1"/>
    <property type="molecule type" value="Transcribed_RNA"/>
</dbReference>
<comment type="similarity">
    <text evidence="3">Belongs to the glycosyltransferase GT106 family.</text>
</comment>
<comment type="pathway">
    <text evidence="2">Glycan metabolism.</text>
</comment>
<protein>
    <recommendedName>
        <fullName evidence="13">O-fucosyltransferase family protein</fullName>
    </recommendedName>
</protein>
<evidence type="ECO:0000256" key="7">
    <source>
        <dbReference type="ARBA" id="ARBA00022968"/>
    </source>
</evidence>
<organism evidence="15">
    <name type="scientific">Anthurium amnicola</name>
    <dbReference type="NCBI Taxonomy" id="1678845"/>
    <lineage>
        <taxon>Eukaryota</taxon>
        <taxon>Viridiplantae</taxon>
        <taxon>Streptophyta</taxon>
        <taxon>Embryophyta</taxon>
        <taxon>Tracheophyta</taxon>
        <taxon>Spermatophyta</taxon>
        <taxon>Magnoliopsida</taxon>
        <taxon>Liliopsida</taxon>
        <taxon>Araceae</taxon>
        <taxon>Pothoideae</taxon>
        <taxon>Potheae</taxon>
        <taxon>Anthurium</taxon>
    </lineage>
</organism>
<dbReference type="GO" id="GO:0016020">
    <property type="term" value="C:membrane"/>
    <property type="evidence" value="ECO:0007669"/>
    <property type="project" value="UniProtKB-SubCell"/>
</dbReference>
<sequence length="178" mass="20451">MGWWRTRAWAALPQHQKQQPQPGMKGGRRHEMRSCLVRVSTSILVWLALLQLTALVELWHPRLPNSRPTACFDRMHARDPNATNYVREADPLRSSAASPPVLLPQRVYKNNGYLQVSCNGGLNQMRAAICDMVTIARYLNLTLLIPELDKTSFWADPSDFQDIFDVKHFINSLRDEVR</sequence>
<evidence type="ECO:0000256" key="8">
    <source>
        <dbReference type="ARBA" id="ARBA00022989"/>
    </source>
</evidence>
<dbReference type="PANTHER" id="PTHR31741:SF71">
    <property type="entry name" value="O-FUCOSYLTRANSFERASE FAMILY PROTEIN"/>
    <property type="match status" value="1"/>
</dbReference>
<evidence type="ECO:0000313" key="15">
    <source>
        <dbReference type="EMBL" id="JAT64564.1"/>
    </source>
</evidence>
<dbReference type="AlphaFoldDB" id="A0A1D1ZCF5"/>
<evidence type="ECO:0000256" key="1">
    <source>
        <dbReference type="ARBA" id="ARBA00004606"/>
    </source>
</evidence>
<evidence type="ECO:0000256" key="11">
    <source>
        <dbReference type="ARBA" id="ARBA00023253"/>
    </source>
</evidence>
<evidence type="ECO:0000256" key="12">
    <source>
        <dbReference type="ARBA" id="ARBA00023277"/>
    </source>
</evidence>
<accession>A0A1D1ZCF5</accession>
<comment type="subcellular location">
    <subcellularLocation>
        <location evidence="1">Membrane</location>
        <topology evidence="1">Single-pass type II membrane protein</topology>
    </subcellularLocation>
</comment>
<dbReference type="Pfam" id="PF10250">
    <property type="entry name" value="O-FucT"/>
    <property type="match status" value="1"/>
</dbReference>